<dbReference type="EC" id="2.7.13.3" evidence="3"/>
<keyword evidence="6 13" id="KW-0812">Transmembrane</keyword>
<keyword evidence="11" id="KW-0902">Two-component regulatory system</keyword>
<evidence type="ECO:0000256" key="5">
    <source>
        <dbReference type="ARBA" id="ARBA00022679"/>
    </source>
</evidence>
<dbReference type="InterPro" id="IPR036097">
    <property type="entry name" value="HisK_dim/P_sf"/>
</dbReference>
<dbReference type="SMART" id="SM00388">
    <property type="entry name" value="HisKA"/>
    <property type="match status" value="1"/>
</dbReference>
<dbReference type="PANTHER" id="PTHR45436:SF14">
    <property type="entry name" value="SENSOR PROTEIN QSEC"/>
    <property type="match status" value="1"/>
</dbReference>
<evidence type="ECO:0000256" key="14">
    <source>
        <dbReference type="SAM" id="SignalP"/>
    </source>
</evidence>
<dbReference type="Gene3D" id="1.10.287.130">
    <property type="match status" value="1"/>
</dbReference>
<dbReference type="RefSeq" id="WP_160336219.1">
    <property type="nucleotide sequence ID" value="NZ_CALPCR010000016.1"/>
</dbReference>
<keyword evidence="10 13" id="KW-1133">Transmembrane helix</keyword>
<proteinExistence type="predicted"/>
<dbReference type="InterPro" id="IPR004358">
    <property type="entry name" value="Sig_transdc_His_kin-like_C"/>
</dbReference>
<dbReference type="InterPro" id="IPR050428">
    <property type="entry name" value="TCS_sensor_his_kinase"/>
</dbReference>
<dbReference type="Pfam" id="PF02518">
    <property type="entry name" value="HATPase_c"/>
    <property type="match status" value="1"/>
</dbReference>
<dbReference type="Proteomes" id="UP000472580">
    <property type="component" value="Unassembled WGS sequence"/>
</dbReference>
<comment type="subcellular location">
    <subcellularLocation>
        <location evidence="2">Membrane</location>
        <topology evidence="2">Multi-pass membrane protein</topology>
    </subcellularLocation>
</comment>
<feature type="domain" description="Histidine kinase" evidence="15">
    <location>
        <begin position="224"/>
        <end position="438"/>
    </location>
</feature>
<dbReference type="CDD" id="cd00075">
    <property type="entry name" value="HATPase"/>
    <property type="match status" value="1"/>
</dbReference>
<dbReference type="InterPro" id="IPR003661">
    <property type="entry name" value="HisK_dim/P_dom"/>
</dbReference>
<evidence type="ECO:0000256" key="12">
    <source>
        <dbReference type="ARBA" id="ARBA00023136"/>
    </source>
</evidence>
<evidence type="ECO:0000256" key="1">
    <source>
        <dbReference type="ARBA" id="ARBA00000085"/>
    </source>
</evidence>
<evidence type="ECO:0000256" key="10">
    <source>
        <dbReference type="ARBA" id="ARBA00022989"/>
    </source>
</evidence>
<reference evidence="16 17" key="1">
    <citation type="submission" date="2019-12" db="EMBL/GenBank/DDBJ databases">
        <title>Microbes associate with the intestines of laboratory mice.</title>
        <authorList>
            <person name="Navarre W."/>
            <person name="Wong E."/>
        </authorList>
    </citation>
    <scope>NUCLEOTIDE SEQUENCE [LARGE SCALE GENOMIC DNA]</scope>
    <source>
        <strain evidence="16 17">NM82_D38</strain>
    </source>
</reference>
<dbReference type="InterPro" id="IPR036890">
    <property type="entry name" value="HATPase_C_sf"/>
</dbReference>
<dbReference type="AlphaFoldDB" id="A0A6L6YK66"/>
<keyword evidence="5" id="KW-0808">Transferase</keyword>
<evidence type="ECO:0000256" key="6">
    <source>
        <dbReference type="ARBA" id="ARBA00022692"/>
    </source>
</evidence>
<dbReference type="Pfam" id="PF00512">
    <property type="entry name" value="HisKA"/>
    <property type="match status" value="1"/>
</dbReference>
<dbReference type="OrthoDB" id="8583694at2"/>
<keyword evidence="4" id="KW-0597">Phosphoprotein</keyword>
<evidence type="ECO:0000256" key="13">
    <source>
        <dbReference type="SAM" id="Phobius"/>
    </source>
</evidence>
<keyword evidence="14" id="KW-0732">Signal</keyword>
<evidence type="ECO:0000256" key="8">
    <source>
        <dbReference type="ARBA" id="ARBA00022777"/>
    </source>
</evidence>
<comment type="caution">
    <text evidence="16">The sequence shown here is derived from an EMBL/GenBank/DDBJ whole genome shotgun (WGS) entry which is preliminary data.</text>
</comment>
<evidence type="ECO:0000256" key="2">
    <source>
        <dbReference type="ARBA" id="ARBA00004141"/>
    </source>
</evidence>
<dbReference type="PROSITE" id="PS50109">
    <property type="entry name" value="HIS_KIN"/>
    <property type="match status" value="1"/>
</dbReference>
<dbReference type="InterPro" id="IPR003594">
    <property type="entry name" value="HATPase_dom"/>
</dbReference>
<dbReference type="GO" id="GO:0000155">
    <property type="term" value="F:phosphorelay sensor kinase activity"/>
    <property type="evidence" value="ECO:0007669"/>
    <property type="project" value="InterPro"/>
</dbReference>
<feature type="chain" id="PRO_5027070856" description="histidine kinase" evidence="14">
    <location>
        <begin position="26"/>
        <end position="443"/>
    </location>
</feature>
<dbReference type="CDD" id="cd00082">
    <property type="entry name" value="HisKA"/>
    <property type="match status" value="1"/>
</dbReference>
<feature type="transmembrane region" description="Helical" evidence="13">
    <location>
        <begin position="144"/>
        <end position="163"/>
    </location>
</feature>
<dbReference type="PANTHER" id="PTHR45436">
    <property type="entry name" value="SENSOR HISTIDINE KINASE YKOH"/>
    <property type="match status" value="1"/>
</dbReference>
<accession>A0A6L6YK66</accession>
<evidence type="ECO:0000256" key="9">
    <source>
        <dbReference type="ARBA" id="ARBA00022840"/>
    </source>
</evidence>
<name>A0A6L6YK66_9BURK</name>
<sequence length="443" mass="48458">MYSIKTRLLAAITIALTLATLCAAAAIYFSVENEINRLLDNSLRQVALAYQNVRSQDILRIRRDFFAQDESMVVQIIDPNTGAKALSRSMDPLPIADQIGFSNVKIGGEIWRLYTTQNSYGPIIEVAQPTFVRSEIALQSAKSVLLPLFFMLVLIALVCQIIIGQGFRALSRTASAIGRRSPSSLTPLSLKGLPAEIEPLVSSLNNLLEQLSDSLKAQKRFASDAAHELRTPLTALTLQIQLAERAKTEEARQKAFGRLKDGIKRATRLVTQLLTMARLDPDNRSQPLLPLDLTALAHSVCDELAPLAAQKNIELKAASDKPAVAIANEDALRLLMNNLCDNAMRYTPADGHIEIRTYIRASKAFIEVCDDGPGVPETERERIFERFYRAEGTKTIPGTGLGLAIVRRVAELHGGTPSLDAGLNGKGVCFRISFPVAGAQEEN</sequence>
<feature type="signal peptide" evidence="14">
    <location>
        <begin position="1"/>
        <end position="25"/>
    </location>
</feature>
<keyword evidence="9" id="KW-0067">ATP-binding</keyword>
<dbReference type="Gene3D" id="3.30.565.10">
    <property type="entry name" value="Histidine kinase-like ATPase, C-terminal domain"/>
    <property type="match status" value="1"/>
</dbReference>
<keyword evidence="17" id="KW-1185">Reference proteome</keyword>
<dbReference type="SUPFAM" id="SSF47384">
    <property type="entry name" value="Homodimeric domain of signal transducing histidine kinase"/>
    <property type="match status" value="1"/>
</dbReference>
<evidence type="ECO:0000256" key="4">
    <source>
        <dbReference type="ARBA" id="ARBA00022553"/>
    </source>
</evidence>
<evidence type="ECO:0000313" key="17">
    <source>
        <dbReference type="Proteomes" id="UP000472580"/>
    </source>
</evidence>
<evidence type="ECO:0000256" key="11">
    <source>
        <dbReference type="ARBA" id="ARBA00023012"/>
    </source>
</evidence>
<evidence type="ECO:0000256" key="7">
    <source>
        <dbReference type="ARBA" id="ARBA00022741"/>
    </source>
</evidence>
<organism evidence="16 17">
    <name type="scientific">Parasutterella muris</name>
    <dbReference type="NCBI Taxonomy" id="2565572"/>
    <lineage>
        <taxon>Bacteria</taxon>
        <taxon>Pseudomonadati</taxon>
        <taxon>Pseudomonadota</taxon>
        <taxon>Betaproteobacteria</taxon>
        <taxon>Burkholderiales</taxon>
        <taxon>Sutterellaceae</taxon>
        <taxon>Parasutterella</taxon>
    </lineage>
</organism>
<dbReference type="PRINTS" id="PR00344">
    <property type="entry name" value="BCTRLSENSOR"/>
</dbReference>
<keyword evidence="8 16" id="KW-0418">Kinase</keyword>
<evidence type="ECO:0000256" key="3">
    <source>
        <dbReference type="ARBA" id="ARBA00012438"/>
    </source>
</evidence>
<keyword evidence="12 13" id="KW-0472">Membrane</keyword>
<dbReference type="GO" id="GO:0005886">
    <property type="term" value="C:plasma membrane"/>
    <property type="evidence" value="ECO:0007669"/>
    <property type="project" value="TreeGrafter"/>
</dbReference>
<dbReference type="EMBL" id="WSRP01000047">
    <property type="protein sequence ID" value="MVX57804.1"/>
    <property type="molecule type" value="Genomic_DNA"/>
</dbReference>
<dbReference type="SMART" id="SM00387">
    <property type="entry name" value="HATPase_c"/>
    <property type="match status" value="1"/>
</dbReference>
<protein>
    <recommendedName>
        <fullName evidence="3">histidine kinase</fullName>
        <ecNumber evidence="3">2.7.13.3</ecNumber>
    </recommendedName>
</protein>
<keyword evidence="7" id="KW-0547">Nucleotide-binding</keyword>
<evidence type="ECO:0000259" key="15">
    <source>
        <dbReference type="PROSITE" id="PS50109"/>
    </source>
</evidence>
<comment type="catalytic activity">
    <reaction evidence="1">
        <text>ATP + protein L-histidine = ADP + protein N-phospho-L-histidine.</text>
        <dbReference type="EC" id="2.7.13.3"/>
    </reaction>
</comment>
<evidence type="ECO:0000313" key="16">
    <source>
        <dbReference type="EMBL" id="MVX57804.1"/>
    </source>
</evidence>
<dbReference type="GO" id="GO:0005524">
    <property type="term" value="F:ATP binding"/>
    <property type="evidence" value="ECO:0007669"/>
    <property type="project" value="UniProtKB-KW"/>
</dbReference>
<dbReference type="InterPro" id="IPR005467">
    <property type="entry name" value="His_kinase_dom"/>
</dbReference>
<dbReference type="SUPFAM" id="SSF55874">
    <property type="entry name" value="ATPase domain of HSP90 chaperone/DNA topoisomerase II/histidine kinase"/>
    <property type="match status" value="1"/>
</dbReference>
<gene>
    <name evidence="16" type="ORF">E5987_11475</name>
</gene>